<dbReference type="InParanoid" id="E1ZI47"/>
<keyword evidence="8" id="KW-0804">Transcription</keyword>
<evidence type="ECO:0000256" key="6">
    <source>
        <dbReference type="ARBA" id="ARBA00022853"/>
    </source>
</evidence>
<dbReference type="InterPro" id="IPR023696">
    <property type="entry name" value="Ureohydrolase_dom_sf"/>
</dbReference>
<dbReference type="Pfam" id="PF00850">
    <property type="entry name" value="Hist_deacetyl"/>
    <property type="match status" value="1"/>
</dbReference>
<comment type="subcellular location">
    <subcellularLocation>
        <location evidence="1">Nucleus</location>
    </subcellularLocation>
</comment>
<dbReference type="Proteomes" id="UP000008141">
    <property type="component" value="Unassembled WGS sequence"/>
</dbReference>
<dbReference type="GeneID" id="17353897"/>
<dbReference type="GO" id="GO:0141221">
    <property type="term" value="F:histone deacetylase activity, hydrolytic mechanism"/>
    <property type="evidence" value="ECO:0007669"/>
    <property type="project" value="UniProtKB-EC"/>
</dbReference>
<dbReference type="KEGG" id="cvr:CHLNCDRAFT_24556"/>
<name>E1ZI47_CHLVA</name>
<evidence type="ECO:0000259" key="10">
    <source>
        <dbReference type="Pfam" id="PF00850"/>
    </source>
</evidence>
<keyword evidence="7" id="KW-0805">Transcription regulation</keyword>
<dbReference type="PANTHER" id="PTHR10625:SF5">
    <property type="entry name" value="HISTONE DEACETYLASE"/>
    <property type="match status" value="1"/>
</dbReference>
<sequence length="379" mass="39251">MHPERPDRVRAVMARLQAAQLAGRCRRLPAREATPAEVQACHIPELLEAVDVLSEQARLQGGAGLHFSPDTYVNQHTAMCAKLSAGACVDVAAAVVRGEARAGVAVVRPPGHHAESNTAMGFCFFNNAGIAARAAQAAGAERVLVLDWDVHHGNGTQHIFEGDPSVLYMSLHRHDGGSFYPGTGAAHEVGEGEGAGYTVNVPWPCGGMRNGDYLAAFHHLLLPIAYEYAPDLVIISAGFDAAEGDPIGGCHLTPECYAHMAAQLQLVAPTVALLEGGYNLLSTAKGTEAVVRVLLGERPPALPPGEQAACEYGMAAVAQVRRPGACSGRAGAHVGWWCGWGACRPAGPAGGAAVGRSGGGGWLGGWGSCCAVAASHRQC</sequence>
<keyword evidence="12" id="KW-1185">Reference proteome</keyword>
<keyword evidence="4" id="KW-0678">Repressor</keyword>
<evidence type="ECO:0000256" key="1">
    <source>
        <dbReference type="ARBA" id="ARBA00004123"/>
    </source>
</evidence>
<dbReference type="InterPro" id="IPR037138">
    <property type="entry name" value="His_deacetylse_dom_sf"/>
</dbReference>
<organism evidence="12">
    <name type="scientific">Chlorella variabilis</name>
    <name type="common">Green alga</name>
    <dbReference type="NCBI Taxonomy" id="554065"/>
    <lineage>
        <taxon>Eukaryota</taxon>
        <taxon>Viridiplantae</taxon>
        <taxon>Chlorophyta</taxon>
        <taxon>core chlorophytes</taxon>
        <taxon>Trebouxiophyceae</taxon>
        <taxon>Chlorellales</taxon>
        <taxon>Chlorellaceae</taxon>
        <taxon>Chlorella clade</taxon>
        <taxon>Chlorella</taxon>
    </lineage>
</organism>
<evidence type="ECO:0000256" key="8">
    <source>
        <dbReference type="ARBA" id="ARBA00023163"/>
    </source>
</evidence>
<comment type="similarity">
    <text evidence="2">Belongs to the histone deacetylase family. HD type 2 subfamily.</text>
</comment>
<dbReference type="InterPro" id="IPR000286">
    <property type="entry name" value="HDACs"/>
</dbReference>
<dbReference type="PANTHER" id="PTHR10625">
    <property type="entry name" value="HISTONE DEACETYLASE HDAC1-RELATED"/>
    <property type="match status" value="1"/>
</dbReference>
<keyword evidence="5" id="KW-0378">Hydrolase</keyword>
<accession>E1ZI47</accession>
<dbReference type="STRING" id="554065.E1ZI47"/>
<evidence type="ECO:0000256" key="5">
    <source>
        <dbReference type="ARBA" id="ARBA00022801"/>
    </source>
</evidence>
<gene>
    <name evidence="11" type="ORF">CHLNCDRAFT_24556</name>
</gene>
<dbReference type="SUPFAM" id="SSF52768">
    <property type="entry name" value="Arginase/deacetylase"/>
    <property type="match status" value="1"/>
</dbReference>
<dbReference type="PRINTS" id="PR01270">
    <property type="entry name" value="HDASUPER"/>
</dbReference>
<proteinExistence type="inferred from homology"/>
<dbReference type="GO" id="GO:0005737">
    <property type="term" value="C:cytoplasm"/>
    <property type="evidence" value="ECO:0007669"/>
    <property type="project" value="TreeGrafter"/>
</dbReference>
<dbReference type="AlphaFoldDB" id="E1ZI47"/>
<dbReference type="eggNOG" id="KOG1343">
    <property type="taxonomic scope" value="Eukaryota"/>
</dbReference>
<dbReference type="GO" id="GO:0040029">
    <property type="term" value="P:epigenetic regulation of gene expression"/>
    <property type="evidence" value="ECO:0007669"/>
    <property type="project" value="TreeGrafter"/>
</dbReference>
<evidence type="ECO:0000313" key="12">
    <source>
        <dbReference type="Proteomes" id="UP000008141"/>
    </source>
</evidence>
<dbReference type="FunCoup" id="E1ZI47">
    <property type="interactions" value="379"/>
</dbReference>
<evidence type="ECO:0000256" key="7">
    <source>
        <dbReference type="ARBA" id="ARBA00023015"/>
    </source>
</evidence>
<dbReference type="EC" id="3.5.1.98" evidence="3"/>
<evidence type="ECO:0000256" key="3">
    <source>
        <dbReference type="ARBA" id="ARBA00012111"/>
    </source>
</evidence>
<evidence type="ECO:0000256" key="2">
    <source>
        <dbReference type="ARBA" id="ARBA00007738"/>
    </source>
</evidence>
<dbReference type="Gene3D" id="3.40.800.20">
    <property type="entry name" value="Histone deacetylase domain"/>
    <property type="match status" value="1"/>
</dbReference>
<dbReference type="OrthoDB" id="424012at2759"/>
<feature type="domain" description="Histone deacetylase" evidence="10">
    <location>
        <begin position="2"/>
        <end position="294"/>
    </location>
</feature>
<keyword evidence="9" id="KW-0539">Nucleus</keyword>
<dbReference type="GO" id="GO:0000118">
    <property type="term" value="C:histone deacetylase complex"/>
    <property type="evidence" value="ECO:0007669"/>
    <property type="project" value="TreeGrafter"/>
</dbReference>
<protein>
    <recommendedName>
        <fullName evidence="3">histone deacetylase</fullName>
        <ecNumber evidence="3">3.5.1.98</ecNumber>
    </recommendedName>
</protein>
<evidence type="ECO:0000256" key="9">
    <source>
        <dbReference type="ARBA" id="ARBA00023242"/>
    </source>
</evidence>
<dbReference type="RefSeq" id="XP_005846820.1">
    <property type="nucleotide sequence ID" value="XM_005846758.1"/>
</dbReference>
<dbReference type="OMA" id="YSKECAY"/>
<evidence type="ECO:0000256" key="4">
    <source>
        <dbReference type="ARBA" id="ARBA00022491"/>
    </source>
</evidence>
<evidence type="ECO:0000313" key="11">
    <source>
        <dbReference type="EMBL" id="EFN54718.1"/>
    </source>
</evidence>
<keyword evidence="6" id="KW-0156">Chromatin regulator</keyword>
<dbReference type="InterPro" id="IPR023801">
    <property type="entry name" value="His_deacetylse_dom"/>
</dbReference>
<reference evidence="11 12" key="1">
    <citation type="journal article" date="2010" name="Plant Cell">
        <title>The Chlorella variabilis NC64A genome reveals adaptation to photosymbiosis, coevolution with viruses, and cryptic sex.</title>
        <authorList>
            <person name="Blanc G."/>
            <person name="Duncan G."/>
            <person name="Agarkova I."/>
            <person name="Borodovsky M."/>
            <person name="Gurnon J."/>
            <person name="Kuo A."/>
            <person name="Lindquist E."/>
            <person name="Lucas S."/>
            <person name="Pangilinan J."/>
            <person name="Polle J."/>
            <person name="Salamov A."/>
            <person name="Terry A."/>
            <person name="Yamada T."/>
            <person name="Dunigan D.D."/>
            <person name="Grigoriev I.V."/>
            <person name="Claverie J.M."/>
            <person name="Van Etten J.L."/>
        </authorList>
    </citation>
    <scope>NUCLEOTIDE SEQUENCE [LARGE SCALE GENOMIC DNA]</scope>
    <source>
        <strain evidence="11 12">NC64A</strain>
    </source>
</reference>
<dbReference type="EMBL" id="GL433847">
    <property type="protein sequence ID" value="EFN54718.1"/>
    <property type="molecule type" value="Genomic_DNA"/>
</dbReference>